<keyword evidence="2" id="KW-0456">Lyase</keyword>
<feature type="domain" description="Chorismate-utilising enzyme C-terminal" evidence="1">
    <location>
        <begin position="128"/>
        <end position="392"/>
    </location>
</feature>
<keyword evidence="2" id="KW-0808">Transferase</keyword>
<dbReference type="AlphaFoldDB" id="A0A840S5J8"/>
<dbReference type="InterPro" id="IPR015890">
    <property type="entry name" value="Chorismate_C"/>
</dbReference>
<dbReference type="InterPro" id="IPR019999">
    <property type="entry name" value="Anth_synth_I-like"/>
</dbReference>
<proteinExistence type="predicted"/>
<gene>
    <name evidence="2" type="ORF">HNQ51_001194</name>
</gene>
<dbReference type="InterPro" id="IPR036038">
    <property type="entry name" value="Aminotransferase-like"/>
</dbReference>
<evidence type="ECO:0000313" key="3">
    <source>
        <dbReference type="Proteomes" id="UP000554837"/>
    </source>
</evidence>
<dbReference type="EC" id="2.6.1.85" evidence="2"/>
<evidence type="ECO:0000259" key="1">
    <source>
        <dbReference type="Pfam" id="PF00425"/>
    </source>
</evidence>
<organism evidence="2 3">
    <name type="scientific">Inhella inkyongensis</name>
    <dbReference type="NCBI Taxonomy" id="392593"/>
    <lineage>
        <taxon>Bacteria</taxon>
        <taxon>Pseudomonadati</taxon>
        <taxon>Pseudomonadota</taxon>
        <taxon>Betaproteobacteria</taxon>
        <taxon>Burkholderiales</taxon>
        <taxon>Sphaerotilaceae</taxon>
        <taxon>Inhella</taxon>
    </lineage>
</organism>
<name>A0A840S5J8_9BURK</name>
<dbReference type="Gene3D" id="3.60.120.10">
    <property type="entry name" value="Anthranilate synthase"/>
    <property type="match status" value="1"/>
</dbReference>
<dbReference type="EC" id="4.1.3.38" evidence="2"/>
<dbReference type="InterPro" id="IPR001544">
    <property type="entry name" value="Aminotrans_IV"/>
</dbReference>
<dbReference type="PRINTS" id="PR00095">
    <property type="entry name" value="ANTSNTHASEI"/>
</dbReference>
<accession>A0A840S5J8</accession>
<dbReference type="Pfam" id="PF01063">
    <property type="entry name" value="Aminotran_4"/>
    <property type="match status" value="1"/>
</dbReference>
<dbReference type="PANTHER" id="PTHR11236">
    <property type="entry name" value="AMINOBENZOATE/ANTHRANILATE SYNTHASE"/>
    <property type="match status" value="1"/>
</dbReference>
<dbReference type="Gene3D" id="3.20.10.10">
    <property type="entry name" value="D-amino Acid Aminotransferase, subunit A, domain 2"/>
    <property type="match status" value="1"/>
</dbReference>
<dbReference type="SUPFAM" id="SSF56752">
    <property type="entry name" value="D-aminoacid aminotransferase-like PLP-dependent enzymes"/>
    <property type="match status" value="1"/>
</dbReference>
<dbReference type="GO" id="GO:0000162">
    <property type="term" value="P:L-tryptophan biosynthetic process"/>
    <property type="evidence" value="ECO:0007669"/>
    <property type="project" value="TreeGrafter"/>
</dbReference>
<dbReference type="SUPFAM" id="SSF56322">
    <property type="entry name" value="ADC synthase"/>
    <property type="match status" value="1"/>
</dbReference>
<dbReference type="InterPro" id="IPR043132">
    <property type="entry name" value="BCAT-like_C"/>
</dbReference>
<evidence type="ECO:0000313" key="2">
    <source>
        <dbReference type="EMBL" id="MBB5203901.1"/>
    </source>
</evidence>
<protein>
    <submittedName>
        <fullName evidence="2">Para-aminobenzoate synthetase/4-amino-4-deoxychorismate lyase</fullName>
        <ecNumber evidence="2">2.6.1.85</ecNumber>
        <ecNumber evidence="2">4.1.3.38</ecNumber>
    </submittedName>
</protein>
<keyword evidence="3" id="KW-1185">Reference proteome</keyword>
<dbReference type="InterPro" id="IPR005801">
    <property type="entry name" value="ADC_synthase"/>
</dbReference>
<dbReference type="Proteomes" id="UP000554837">
    <property type="component" value="Unassembled WGS sequence"/>
</dbReference>
<dbReference type="GO" id="GO:0046820">
    <property type="term" value="F:4-amino-4-deoxychorismate synthase activity"/>
    <property type="evidence" value="ECO:0007669"/>
    <property type="project" value="UniProtKB-EC"/>
</dbReference>
<dbReference type="PANTHER" id="PTHR11236:SF50">
    <property type="entry name" value="AMINODEOXYCHORISMATE SYNTHASE COMPONENT 1"/>
    <property type="match status" value="1"/>
</dbReference>
<dbReference type="GO" id="GO:0008696">
    <property type="term" value="F:4-amino-4-deoxychorismate lyase activity"/>
    <property type="evidence" value="ECO:0007669"/>
    <property type="project" value="UniProtKB-EC"/>
</dbReference>
<dbReference type="Pfam" id="PF00425">
    <property type="entry name" value="Chorismate_bind"/>
    <property type="match status" value="1"/>
</dbReference>
<dbReference type="EMBL" id="JACHHO010000001">
    <property type="protein sequence ID" value="MBB5203901.1"/>
    <property type="molecule type" value="Genomic_DNA"/>
</dbReference>
<comment type="caution">
    <text evidence="2">The sequence shown here is derived from an EMBL/GenBank/DDBJ whole genome shotgun (WGS) entry which is preliminary data.</text>
</comment>
<keyword evidence="2" id="KW-0032">Aminotransferase</keyword>
<sequence>MSAATQRPFAAFDFPRHPLAREDGERLRGAWFDPPAQWLLARRADELLAVIDAAHAQAQQGAWVLGGLRYEAAAALDPNLGGLPCEGLLAAFAVFESAPQAWPAEAGPERLRSQPWRQNLHEPEQDAASVEAVREAIRRGDCYQINLTTRLASTLVPGVDLAELFFALHAAQPGGFSLYLQQMGAGESQEGGVASVSPELFFDWRALPEHPKTWLLAAQPMKGTAARGVDRAGDEAAQAYLRTSEKERAENLMIVDLLRNDLGRVAQTGSVRVPRLFELHELPTVWQMTSTVTALTRPQAALSELFAALFPCGSVTGAPKRQAMQLIRELEAAPRSWYCGALGLIQPGGACTFNVPIRTVEVRNDGSLQAGVGSGITLDSEPAAELAEWRAKARFLERARAPIEAVETLRLEAGHYPLRGAHLRRMARCARHFGLHWDGEAALAELDRQAQALGHGCWRVRLSLARSGRFSTRIEPLQDVAQPVRLALAMRALDTGGVAAEFITHKTSRREAYDSFAADKPAGAWDLVLFNQAGELTEGCFGNLALLLDGQWWTPRAEAGLLAGVGREHWLAQGRVREAPLTLADWQRAEGLAWFNGLRGWLDAVKFQ</sequence>
<reference evidence="2 3" key="1">
    <citation type="submission" date="2020-08" db="EMBL/GenBank/DDBJ databases">
        <title>Genomic Encyclopedia of Type Strains, Phase IV (KMG-IV): sequencing the most valuable type-strain genomes for metagenomic binning, comparative biology and taxonomic classification.</title>
        <authorList>
            <person name="Goeker M."/>
        </authorList>
    </citation>
    <scope>NUCLEOTIDE SEQUENCE [LARGE SCALE GENOMIC DNA]</scope>
    <source>
        <strain evidence="2 3">DSM 23958</strain>
    </source>
</reference>
<dbReference type="RefSeq" id="WP_246071412.1">
    <property type="nucleotide sequence ID" value="NZ_CP040709.1"/>
</dbReference>